<keyword evidence="5" id="KW-1185">Reference proteome</keyword>
<organism evidence="4 5">
    <name type="scientific">Immersiella caudata</name>
    <dbReference type="NCBI Taxonomy" id="314043"/>
    <lineage>
        <taxon>Eukaryota</taxon>
        <taxon>Fungi</taxon>
        <taxon>Dikarya</taxon>
        <taxon>Ascomycota</taxon>
        <taxon>Pezizomycotina</taxon>
        <taxon>Sordariomycetes</taxon>
        <taxon>Sordariomycetidae</taxon>
        <taxon>Sordariales</taxon>
        <taxon>Lasiosphaeriaceae</taxon>
        <taxon>Immersiella</taxon>
    </lineage>
</organism>
<dbReference type="PANTHER" id="PTHR42748">
    <property type="entry name" value="NITROGEN METABOLITE REPRESSION PROTEIN NMRA FAMILY MEMBER"/>
    <property type="match status" value="1"/>
</dbReference>
<name>A0AA39WS83_9PEZI</name>
<dbReference type="Pfam" id="PF05368">
    <property type="entry name" value="NmrA"/>
    <property type="match status" value="1"/>
</dbReference>
<feature type="domain" description="NmrA-like" evidence="3">
    <location>
        <begin position="4"/>
        <end position="288"/>
    </location>
</feature>
<comment type="similarity">
    <text evidence="1">Belongs to the NmrA-type oxidoreductase family.</text>
</comment>
<evidence type="ECO:0000313" key="5">
    <source>
        <dbReference type="Proteomes" id="UP001175000"/>
    </source>
</evidence>
<sequence length="320" mass="34844">MAAKIVTVVGATGAQGKGVVAAFLNNPAYKVRAITRNTTSAAAKALAASGAEVVQADLESPASLQAAFAGSSIIFAVTNFFEPFAAHQSPTKGMEVEVQQGINLANAAAAVPTLEHYIWSTLPNGMAISNGKYLVPHFEGKNRIDAYIRSLPALLEKTTFLWITWYHVNYTFPMFTPYFIPTAGKHIQFANYSPETPINTIGNVSVNITPFVQAIVAQPEKTKNGAIVLGSSEENIPAGDMLQRWARVKGVQAQQVQVDSAAFYAIWPLWAEEMGVMMEFWDEFKEKSWTEAGKEVVTAKDLGIEGQFESLEEAYKTLEL</sequence>
<evidence type="ECO:0000256" key="2">
    <source>
        <dbReference type="ARBA" id="ARBA00022857"/>
    </source>
</evidence>
<proteinExistence type="inferred from homology"/>
<dbReference type="Gene3D" id="3.40.50.720">
    <property type="entry name" value="NAD(P)-binding Rossmann-like Domain"/>
    <property type="match status" value="1"/>
</dbReference>
<dbReference type="Proteomes" id="UP001175000">
    <property type="component" value="Unassembled WGS sequence"/>
</dbReference>
<evidence type="ECO:0000256" key="1">
    <source>
        <dbReference type="ARBA" id="ARBA00006328"/>
    </source>
</evidence>
<dbReference type="InterPro" id="IPR008030">
    <property type="entry name" value="NmrA-like"/>
</dbReference>
<reference evidence="4" key="1">
    <citation type="submission" date="2023-06" db="EMBL/GenBank/DDBJ databases">
        <title>Genome-scale phylogeny and comparative genomics of the fungal order Sordariales.</title>
        <authorList>
            <consortium name="Lawrence Berkeley National Laboratory"/>
            <person name="Hensen N."/>
            <person name="Bonometti L."/>
            <person name="Westerberg I."/>
            <person name="Brannstrom I.O."/>
            <person name="Guillou S."/>
            <person name="Cros-Aarteil S."/>
            <person name="Calhoun S."/>
            <person name="Haridas S."/>
            <person name="Kuo A."/>
            <person name="Mondo S."/>
            <person name="Pangilinan J."/>
            <person name="Riley R."/>
            <person name="Labutti K."/>
            <person name="Andreopoulos B."/>
            <person name="Lipzen A."/>
            <person name="Chen C."/>
            <person name="Yanf M."/>
            <person name="Daum C."/>
            <person name="Ng V."/>
            <person name="Clum A."/>
            <person name="Steindorff A."/>
            <person name="Ohm R."/>
            <person name="Martin F."/>
            <person name="Silar P."/>
            <person name="Natvig D."/>
            <person name="Lalanne C."/>
            <person name="Gautier V."/>
            <person name="Ament-Velasquez S.L."/>
            <person name="Kruys A."/>
            <person name="Hutchinson M.I."/>
            <person name="Powell A.J."/>
            <person name="Barry K."/>
            <person name="Miller A.N."/>
            <person name="Grigoriev I.V."/>
            <person name="Debuchy R."/>
            <person name="Gladieux P."/>
            <person name="Thoren M.H."/>
            <person name="Johannesson H."/>
        </authorList>
    </citation>
    <scope>NUCLEOTIDE SEQUENCE</scope>
    <source>
        <strain evidence="4">CBS 606.72</strain>
    </source>
</reference>
<evidence type="ECO:0000313" key="4">
    <source>
        <dbReference type="EMBL" id="KAK0620638.1"/>
    </source>
</evidence>
<evidence type="ECO:0000259" key="3">
    <source>
        <dbReference type="Pfam" id="PF05368"/>
    </source>
</evidence>
<dbReference type="SUPFAM" id="SSF51735">
    <property type="entry name" value="NAD(P)-binding Rossmann-fold domains"/>
    <property type="match status" value="1"/>
</dbReference>
<dbReference type="GO" id="GO:0005634">
    <property type="term" value="C:nucleus"/>
    <property type="evidence" value="ECO:0007669"/>
    <property type="project" value="TreeGrafter"/>
</dbReference>
<dbReference type="InterPro" id="IPR051164">
    <property type="entry name" value="NmrA-like_oxidored"/>
</dbReference>
<dbReference type="PANTHER" id="PTHR42748:SF28">
    <property type="entry name" value="NMRA-LIKE DOMAIN-CONTAINING PROTEIN"/>
    <property type="match status" value="1"/>
</dbReference>
<dbReference type="EMBL" id="JAULSU010000004">
    <property type="protein sequence ID" value="KAK0620638.1"/>
    <property type="molecule type" value="Genomic_DNA"/>
</dbReference>
<dbReference type="InterPro" id="IPR036291">
    <property type="entry name" value="NAD(P)-bd_dom_sf"/>
</dbReference>
<comment type="caution">
    <text evidence="4">The sequence shown here is derived from an EMBL/GenBank/DDBJ whole genome shotgun (WGS) entry which is preliminary data.</text>
</comment>
<gene>
    <name evidence="4" type="ORF">B0T14DRAFT_430803</name>
</gene>
<dbReference type="AlphaFoldDB" id="A0AA39WS83"/>
<dbReference type="Gene3D" id="3.90.25.10">
    <property type="entry name" value="UDP-galactose 4-epimerase, domain 1"/>
    <property type="match status" value="1"/>
</dbReference>
<protein>
    <recommendedName>
        <fullName evidence="3">NmrA-like domain-containing protein</fullName>
    </recommendedName>
</protein>
<accession>A0AA39WS83</accession>
<keyword evidence="2" id="KW-0521">NADP</keyword>